<dbReference type="GeneID" id="97031230"/>
<keyword evidence="2" id="KW-1185">Reference proteome</keyword>
<name>A0A4R9C0R5_9FIRM</name>
<dbReference type="EMBL" id="SCFR01000034">
    <property type="protein sequence ID" value="TFF64547.1"/>
    <property type="molecule type" value="Genomic_DNA"/>
</dbReference>
<dbReference type="Proteomes" id="UP000297454">
    <property type="component" value="Unassembled WGS sequence"/>
</dbReference>
<evidence type="ECO:0000313" key="2">
    <source>
        <dbReference type="Proteomes" id="UP000297454"/>
    </source>
</evidence>
<sequence>MELLLEEDLLLIEGGKNWLYIIGGTITAVAGVAGTVLGPELGSKGLGVAGVIGGVTTVIEGWNAD</sequence>
<protein>
    <submittedName>
        <fullName evidence="1">Uncharacterized protein</fullName>
    </submittedName>
</protein>
<accession>A0A4R9C0R5</accession>
<proteinExistence type="predicted"/>
<comment type="caution">
    <text evidence="1">The sequence shown here is derived from an EMBL/GenBank/DDBJ whole genome shotgun (WGS) entry which is preliminary data.</text>
</comment>
<evidence type="ECO:0000313" key="1">
    <source>
        <dbReference type="EMBL" id="TFF64547.1"/>
    </source>
</evidence>
<dbReference type="AlphaFoldDB" id="A0A4R9C0R5"/>
<dbReference type="RefSeq" id="WP_134711869.1">
    <property type="nucleotide sequence ID" value="NZ_CP119081.1"/>
</dbReference>
<reference evidence="1 2" key="1">
    <citation type="submission" date="2019-01" db="EMBL/GenBank/DDBJ databases">
        <title>Draft Genome Sequences of Helcococcus ovis Strains Isolated from the Uterus and Vagina of Dairy Cows with Metritis.</title>
        <authorList>
            <person name="Cunha F."/>
            <person name="Jeon S.J."/>
            <person name="Kutzer P."/>
            <person name="Galvao K.N."/>
        </authorList>
    </citation>
    <scope>NUCLEOTIDE SEQUENCE [LARGE SCALE GENOMIC DNA]</scope>
    <source>
        <strain evidence="1 2">KG-37</strain>
    </source>
</reference>
<gene>
    <name evidence="1" type="ORF">EQF91_07570</name>
</gene>
<organism evidence="1 2">
    <name type="scientific">Helcococcus ovis</name>
    <dbReference type="NCBI Taxonomy" id="72026"/>
    <lineage>
        <taxon>Bacteria</taxon>
        <taxon>Bacillati</taxon>
        <taxon>Bacillota</taxon>
        <taxon>Tissierellia</taxon>
        <taxon>Tissierellales</taxon>
        <taxon>Peptoniphilaceae</taxon>
        <taxon>Helcococcus</taxon>
    </lineage>
</organism>